<evidence type="ECO:0000256" key="2">
    <source>
        <dbReference type="SAM" id="SignalP"/>
    </source>
</evidence>
<evidence type="ECO:0000256" key="1">
    <source>
        <dbReference type="SAM" id="MobiDB-lite"/>
    </source>
</evidence>
<keyword evidence="4" id="KW-1185">Reference proteome</keyword>
<reference evidence="3" key="1">
    <citation type="submission" date="2025-05" db="UniProtKB">
        <authorList>
            <consortium name="EnsemblMetazoa"/>
        </authorList>
    </citation>
    <scope>IDENTIFICATION</scope>
</reference>
<dbReference type="EnsemblMetazoa" id="XM_050643392.1">
    <property type="protein sequence ID" value="XP_050499349.1"/>
    <property type="gene ID" value="LOC114333350"/>
</dbReference>
<feature type="signal peptide" evidence="2">
    <location>
        <begin position="1"/>
        <end position="22"/>
    </location>
</feature>
<evidence type="ECO:0000313" key="3">
    <source>
        <dbReference type="EnsemblMetazoa" id="XP_050499349.1"/>
    </source>
</evidence>
<evidence type="ECO:0000313" key="4">
    <source>
        <dbReference type="Proteomes" id="UP001652700"/>
    </source>
</evidence>
<keyword evidence="2" id="KW-0732">Signal</keyword>
<feature type="region of interest" description="Disordered" evidence="1">
    <location>
        <begin position="334"/>
        <end position="359"/>
    </location>
</feature>
<dbReference type="Proteomes" id="UP001652700">
    <property type="component" value="Unplaced"/>
</dbReference>
<protein>
    <submittedName>
        <fullName evidence="3">Uncharacterized protein</fullName>
    </submittedName>
</protein>
<dbReference type="RefSeq" id="XP_050499349.1">
    <property type="nucleotide sequence ID" value="XM_050643392.1"/>
</dbReference>
<name>A0ABM5JN36_DIAVI</name>
<feature type="chain" id="PRO_5046726726" evidence="2">
    <location>
        <begin position="23"/>
        <end position="359"/>
    </location>
</feature>
<sequence length="359" mass="40808">MGSVKLAVFWLIFVFVNQVVIANGEGESRVNCQSAEIDGDSGAPCTTAEIFRRLEKEIKPINDSSVENSGPPDSHEAMNNREVFSNPSKIREKRSFEFLMGLINNNSRYEVTRVDPERTTQQPNVISEKSEVISKRKNLGASEVLLELMVRIASHPDQWDRVHKLLQTIDQDLKASRNVVEHVQNLSSSSDIITNNLEITTFRPTLSTEKHNVTSKYNGTLKIKKKVEEELPWPNFDESDNNVKFVNSSYTKLNETQSQNLVEKAKNKTSKSAYPKNFTYHRVTGKPDSTSKNPKAYIAVSIIAPKTAPEDTNSKQSDEVTLENELHQLKPWSHVQNLKNMESIRSKWHAKKNQKKRNS</sequence>
<organism evidence="3 4">
    <name type="scientific">Diabrotica virgifera virgifera</name>
    <name type="common">western corn rootworm</name>
    <dbReference type="NCBI Taxonomy" id="50390"/>
    <lineage>
        <taxon>Eukaryota</taxon>
        <taxon>Metazoa</taxon>
        <taxon>Ecdysozoa</taxon>
        <taxon>Arthropoda</taxon>
        <taxon>Hexapoda</taxon>
        <taxon>Insecta</taxon>
        <taxon>Pterygota</taxon>
        <taxon>Neoptera</taxon>
        <taxon>Endopterygota</taxon>
        <taxon>Coleoptera</taxon>
        <taxon>Polyphaga</taxon>
        <taxon>Cucujiformia</taxon>
        <taxon>Chrysomeloidea</taxon>
        <taxon>Chrysomelidae</taxon>
        <taxon>Galerucinae</taxon>
        <taxon>Diabroticina</taxon>
        <taxon>Diabroticites</taxon>
        <taxon>Diabrotica</taxon>
    </lineage>
</organism>
<feature type="compositionally biased region" description="Basic residues" evidence="1">
    <location>
        <begin position="346"/>
        <end position="359"/>
    </location>
</feature>
<feature type="region of interest" description="Disordered" evidence="1">
    <location>
        <begin position="61"/>
        <end position="86"/>
    </location>
</feature>
<accession>A0ABM5JN36</accession>
<proteinExistence type="predicted"/>
<dbReference type="GeneID" id="114333350"/>